<organism evidence="2 3">
    <name type="scientific">Leptospira meyeri</name>
    <dbReference type="NCBI Taxonomy" id="29508"/>
    <lineage>
        <taxon>Bacteria</taxon>
        <taxon>Pseudomonadati</taxon>
        <taxon>Spirochaetota</taxon>
        <taxon>Spirochaetia</taxon>
        <taxon>Leptospirales</taxon>
        <taxon>Leptospiraceae</taxon>
        <taxon>Leptospira</taxon>
    </lineage>
</organism>
<dbReference type="Proteomes" id="UP000294684">
    <property type="component" value="Unassembled WGS sequence"/>
</dbReference>
<sequence>MKLRVLIFLFAIHISILLNCGNNSEEKCKDDAKTRFRDFCIGGLITNPIVNPDGSSLDQIYTECLYNAYKLEQCNKKSGNIDIYSIVH</sequence>
<dbReference type="RefSeq" id="WP_040917513.1">
    <property type="nucleotide sequence ID" value="NZ_SORO01000005.1"/>
</dbReference>
<accession>A0A4R8MPZ5</accession>
<evidence type="ECO:0000313" key="2">
    <source>
        <dbReference type="EMBL" id="TDY66758.1"/>
    </source>
</evidence>
<dbReference type="AlphaFoldDB" id="A0A4R8MPZ5"/>
<keyword evidence="1" id="KW-0732">Signal</keyword>
<reference evidence="2 3" key="1">
    <citation type="submission" date="2019-03" db="EMBL/GenBank/DDBJ databases">
        <title>Genomic Encyclopedia of Archaeal and Bacterial Type Strains, Phase II (KMG-II): from individual species to whole genera.</title>
        <authorList>
            <person name="Goeker M."/>
        </authorList>
    </citation>
    <scope>NUCLEOTIDE SEQUENCE [LARGE SCALE GENOMIC DNA]</scope>
    <source>
        <strain evidence="2 3">DSM 21537</strain>
    </source>
</reference>
<gene>
    <name evidence="2" type="ORF">CLV96_3868</name>
</gene>
<name>A0A4R8MPZ5_LEPME</name>
<keyword evidence="3" id="KW-1185">Reference proteome</keyword>
<feature type="chain" id="PRO_5020893006" description="Lipoprotein" evidence="1">
    <location>
        <begin position="21"/>
        <end position="88"/>
    </location>
</feature>
<evidence type="ECO:0000256" key="1">
    <source>
        <dbReference type="SAM" id="SignalP"/>
    </source>
</evidence>
<evidence type="ECO:0000313" key="3">
    <source>
        <dbReference type="Proteomes" id="UP000294684"/>
    </source>
</evidence>
<dbReference type="GeneID" id="79829282"/>
<proteinExistence type="predicted"/>
<feature type="signal peptide" evidence="1">
    <location>
        <begin position="1"/>
        <end position="20"/>
    </location>
</feature>
<comment type="caution">
    <text evidence="2">The sequence shown here is derived from an EMBL/GenBank/DDBJ whole genome shotgun (WGS) entry which is preliminary data.</text>
</comment>
<protein>
    <recommendedName>
        <fullName evidence="4">Lipoprotein</fullName>
    </recommendedName>
</protein>
<dbReference type="EMBL" id="SORO01000005">
    <property type="protein sequence ID" value="TDY66758.1"/>
    <property type="molecule type" value="Genomic_DNA"/>
</dbReference>
<evidence type="ECO:0008006" key="4">
    <source>
        <dbReference type="Google" id="ProtNLM"/>
    </source>
</evidence>